<keyword evidence="2" id="KW-0378">Hydrolase</keyword>
<dbReference type="Pfam" id="PF02872">
    <property type="entry name" value="5_nucleotid_C"/>
    <property type="match status" value="1"/>
</dbReference>
<evidence type="ECO:0000256" key="2">
    <source>
        <dbReference type="RuleBase" id="RU362119"/>
    </source>
</evidence>
<dbReference type="GO" id="GO:0030288">
    <property type="term" value="C:outer membrane-bounded periplasmic space"/>
    <property type="evidence" value="ECO:0007669"/>
    <property type="project" value="TreeGrafter"/>
</dbReference>
<dbReference type="InterPro" id="IPR018247">
    <property type="entry name" value="EF_Hand_1_Ca_BS"/>
</dbReference>
<dbReference type="EMBL" id="QFFM01000009">
    <property type="protein sequence ID" value="PWG66055.1"/>
    <property type="molecule type" value="Genomic_DNA"/>
</dbReference>
<evidence type="ECO:0000256" key="3">
    <source>
        <dbReference type="SAM" id="MobiDB-lite"/>
    </source>
</evidence>
<sequence>MNRRRMWSGRRSGVVLTIIVSTILAALVAPNAIGASGAVPFDGEDPASGTRTVTIADITDFHGHIERGADVAAAFTLADSHNPGNLVAVSAGDLVGGSPYESAVQQDKPTLAMARTWGLTISAVGNHEFDRSVADFNDRIAAPANGIDWLCANISAANKRPDGKLSRVKDYVIRTVNGKRVGFVGALTDALGSVATPQITRDADLAEHDVDAINRVAGELKRSGKADAVVALLHADASAARDIGRDVDVVYAGHSHAVKRDVTAGGAPIVEAGSFGRDVAVQDLIIKGHGPHASVRVADVDLGNGVQHTAVPGVLNVEGMNARPVRQAAWMSAGGQDATAITRSQQVYASAGAYAAKVGVKVIGTLAHGANFDKRTSPGHEGSVGMLVADANRESVMRHVYAGLRLPVAGFANDGSIRTARLDMDGDGRVTVREVDSLLALQFKAAHETLRGRDVKAVLAQQFRRGADGGVKRRWIGISSNVAYRYVTCGGVDDPCAAEDAKAKAVKGDSNDANDRDGDSLRGQQRGKAAAEAEENYKKAPVRIVDLTIDGKPVADDDLVIIASNSYLLQGGDDYTAFRAGTNYGELDMSYRQPLAEYLARHPVLAPHVPETGTEA</sequence>
<comment type="caution">
    <text evidence="6">The sequence shown here is derived from an EMBL/GenBank/DDBJ whole genome shotgun (WGS) entry which is preliminary data.</text>
</comment>
<dbReference type="RefSeq" id="WP_109056829.1">
    <property type="nucleotide sequence ID" value="NZ_QFFM01000009.1"/>
</dbReference>
<proteinExistence type="inferred from homology"/>
<comment type="similarity">
    <text evidence="2">Belongs to the 5'-nucleotidase family.</text>
</comment>
<organism evidence="6 7">
    <name type="scientific">Bifidobacterium callitrichidarum</name>
    <dbReference type="NCBI Taxonomy" id="2052941"/>
    <lineage>
        <taxon>Bacteria</taxon>
        <taxon>Bacillati</taxon>
        <taxon>Actinomycetota</taxon>
        <taxon>Actinomycetes</taxon>
        <taxon>Bifidobacteriales</taxon>
        <taxon>Bifidobacteriaceae</taxon>
        <taxon>Bifidobacterium</taxon>
    </lineage>
</organism>
<keyword evidence="7" id="KW-1185">Reference proteome</keyword>
<evidence type="ECO:0000313" key="7">
    <source>
        <dbReference type="Proteomes" id="UP000245876"/>
    </source>
</evidence>
<reference evidence="6 7" key="1">
    <citation type="journal article" date="2018" name="Int. J. Syst. Evol. Microbiol.">
        <title>Bifidobacterium callitrichidarum sp. nov. from the faeces of the emperor tamarin (Saguinus imperator).</title>
        <authorList>
            <person name="Modesto M."/>
            <person name="Michelini S."/>
            <person name="Sansosti M.C."/>
            <person name="De Filippo C."/>
            <person name="Cavalieri D."/>
            <person name="Qvirist L."/>
            <person name="Andlid T."/>
            <person name="Spiezio C."/>
            <person name="Sandri C."/>
            <person name="Pascarelli S."/>
            <person name="Sgorbati B."/>
            <person name="Mattarelli P."/>
        </authorList>
    </citation>
    <scope>NUCLEOTIDE SEQUENCE [LARGE SCALE GENOMIC DNA]</scope>
    <source>
        <strain evidence="6 7">TRI 5</strain>
    </source>
</reference>
<evidence type="ECO:0000259" key="4">
    <source>
        <dbReference type="Pfam" id="PF00149"/>
    </source>
</evidence>
<dbReference type="AlphaFoldDB" id="A0A2U2NA57"/>
<dbReference type="OrthoDB" id="1016457at2"/>
<feature type="region of interest" description="Disordered" evidence="3">
    <location>
        <begin position="504"/>
        <end position="533"/>
    </location>
</feature>
<evidence type="ECO:0000256" key="1">
    <source>
        <dbReference type="ARBA" id="ARBA00022729"/>
    </source>
</evidence>
<dbReference type="InterPro" id="IPR036907">
    <property type="entry name" value="5'-Nucleotdase_C_sf"/>
</dbReference>
<dbReference type="Gene3D" id="3.90.780.10">
    <property type="entry name" value="5'-Nucleotidase, C-terminal domain"/>
    <property type="match status" value="1"/>
</dbReference>
<accession>A0A2U2NA57</accession>
<evidence type="ECO:0000259" key="5">
    <source>
        <dbReference type="Pfam" id="PF02872"/>
    </source>
</evidence>
<name>A0A2U2NA57_9BIFI</name>
<dbReference type="InterPro" id="IPR008334">
    <property type="entry name" value="5'-Nucleotdase_C"/>
</dbReference>
<dbReference type="SUPFAM" id="SSF55816">
    <property type="entry name" value="5'-nucleotidase (syn. UDP-sugar hydrolase), C-terminal domain"/>
    <property type="match status" value="1"/>
</dbReference>
<feature type="domain" description="Calcineurin-like phosphoesterase" evidence="4">
    <location>
        <begin position="56"/>
        <end position="257"/>
    </location>
</feature>
<keyword evidence="1" id="KW-0732">Signal</keyword>
<dbReference type="InterPro" id="IPR006179">
    <property type="entry name" value="5_nucleotidase/apyrase"/>
</dbReference>
<dbReference type="InterPro" id="IPR029052">
    <property type="entry name" value="Metallo-depent_PP-like"/>
</dbReference>
<dbReference type="Pfam" id="PF00149">
    <property type="entry name" value="Metallophos"/>
    <property type="match status" value="1"/>
</dbReference>
<dbReference type="GO" id="GO:0000166">
    <property type="term" value="F:nucleotide binding"/>
    <property type="evidence" value="ECO:0007669"/>
    <property type="project" value="UniProtKB-KW"/>
</dbReference>
<evidence type="ECO:0000313" key="6">
    <source>
        <dbReference type="EMBL" id="PWG66055.1"/>
    </source>
</evidence>
<dbReference type="PANTHER" id="PTHR11575:SF24">
    <property type="entry name" value="5'-NUCLEOTIDASE"/>
    <property type="match status" value="1"/>
</dbReference>
<dbReference type="GO" id="GO:0008768">
    <property type="term" value="F:UDP-sugar diphosphatase activity"/>
    <property type="evidence" value="ECO:0007669"/>
    <property type="project" value="TreeGrafter"/>
</dbReference>
<dbReference type="PRINTS" id="PR01607">
    <property type="entry name" value="APYRASEFAMLY"/>
</dbReference>
<feature type="compositionally biased region" description="Basic and acidic residues" evidence="3">
    <location>
        <begin position="504"/>
        <end position="520"/>
    </location>
</feature>
<dbReference type="SUPFAM" id="SSF56300">
    <property type="entry name" value="Metallo-dependent phosphatases"/>
    <property type="match status" value="1"/>
</dbReference>
<dbReference type="Proteomes" id="UP000245876">
    <property type="component" value="Unassembled WGS sequence"/>
</dbReference>
<dbReference type="GO" id="GO:0009166">
    <property type="term" value="P:nucleotide catabolic process"/>
    <property type="evidence" value="ECO:0007669"/>
    <property type="project" value="InterPro"/>
</dbReference>
<dbReference type="PROSITE" id="PS00018">
    <property type="entry name" value="EF_HAND_1"/>
    <property type="match status" value="1"/>
</dbReference>
<dbReference type="PANTHER" id="PTHR11575">
    <property type="entry name" value="5'-NUCLEOTIDASE-RELATED"/>
    <property type="match status" value="1"/>
</dbReference>
<dbReference type="InterPro" id="IPR004843">
    <property type="entry name" value="Calcineurin-like_PHP"/>
</dbReference>
<feature type="domain" description="5'-Nucleotidase C-terminal" evidence="5">
    <location>
        <begin position="362"/>
        <end position="578"/>
    </location>
</feature>
<protein>
    <submittedName>
        <fullName evidence="6">Bifunctional metallophosphatase/5'-nucleotidase</fullName>
    </submittedName>
</protein>
<dbReference type="GO" id="GO:0008253">
    <property type="term" value="F:5'-nucleotidase activity"/>
    <property type="evidence" value="ECO:0007669"/>
    <property type="project" value="TreeGrafter"/>
</dbReference>
<keyword evidence="2" id="KW-0547">Nucleotide-binding</keyword>
<gene>
    <name evidence="6" type="ORF">DF196_05215</name>
</gene>
<dbReference type="Gene3D" id="3.60.21.10">
    <property type="match status" value="1"/>
</dbReference>